<name>A0A848BV78_9FIRM</name>
<dbReference type="InterPro" id="IPR011650">
    <property type="entry name" value="Peptidase_M20_dimer"/>
</dbReference>
<organism evidence="3 4">
    <name type="scientific">Megasphaera hexanoica</name>
    <dbReference type="NCBI Taxonomy" id="1675036"/>
    <lineage>
        <taxon>Bacteria</taxon>
        <taxon>Bacillati</taxon>
        <taxon>Bacillota</taxon>
        <taxon>Negativicutes</taxon>
        <taxon>Veillonellales</taxon>
        <taxon>Veillonellaceae</taxon>
        <taxon>Megasphaera</taxon>
    </lineage>
</organism>
<feature type="binding site" evidence="1">
    <location>
        <position position="105"/>
    </location>
    <ligand>
        <name>Mn(2+)</name>
        <dbReference type="ChEBI" id="CHEBI:29035"/>
        <label>2</label>
    </ligand>
</feature>
<dbReference type="PANTHER" id="PTHR11014:SF63">
    <property type="entry name" value="METALLOPEPTIDASE, PUTATIVE (AFU_ORTHOLOGUE AFUA_6G09600)-RELATED"/>
    <property type="match status" value="1"/>
</dbReference>
<reference evidence="3 4" key="1">
    <citation type="submission" date="2020-04" db="EMBL/GenBank/DDBJ databases">
        <authorList>
            <person name="Hitch T.C.A."/>
            <person name="Wylensek D."/>
            <person name="Clavel T."/>
        </authorList>
    </citation>
    <scope>NUCLEOTIDE SEQUENCE [LARGE SCALE GENOMIC DNA]</scope>
    <source>
        <strain evidence="3 4">Oil-RF-744-FAT-WT-6-1</strain>
    </source>
</reference>
<dbReference type="GO" id="GO:0016787">
    <property type="term" value="F:hydrolase activity"/>
    <property type="evidence" value="ECO:0007669"/>
    <property type="project" value="UniProtKB-KW"/>
</dbReference>
<dbReference type="InterPro" id="IPR017439">
    <property type="entry name" value="Amidohydrolase"/>
</dbReference>
<dbReference type="RefSeq" id="WP_170088007.1">
    <property type="nucleotide sequence ID" value="NZ_JABAFG010000023.1"/>
</dbReference>
<evidence type="ECO:0000313" key="4">
    <source>
        <dbReference type="Proteomes" id="UP000591071"/>
    </source>
</evidence>
<feature type="domain" description="Peptidase M20 dimerisation" evidence="2">
    <location>
        <begin position="187"/>
        <end position="287"/>
    </location>
</feature>
<evidence type="ECO:0000256" key="1">
    <source>
        <dbReference type="PIRSR" id="PIRSR005962-1"/>
    </source>
</evidence>
<dbReference type="SUPFAM" id="SSF55031">
    <property type="entry name" value="Bacterial exopeptidase dimerisation domain"/>
    <property type="match status" value="1"/>
</dbReference>
<dbReference type="InterPro" id="IPR036264">
    <property type="entry name" value="Bact_exopeptidase_dim_dom"/>
</dbReference>
<dbReference type="PANTHER" id="PTHR11014">
    <property type="entry name" value="PEPTIDASE M20 FAMILY MEMBER"/>
    <property type="match status" value="1"/>
</dbReference>
<dbReference type="InterPro" id="IPR002933">
    <property type="entry name" value="Peptidase_M20"/>
</dbReference>
<dbReference type="Pfam" id="PF01546">
    <property type="entry name" value="Peptidase_M20"/>
    <property type="match status" value="1"/>
</dbReference>
<feature type="binding site" evidence="1">
    <location>
        <position position="366"/>
    </location>
    <ligand>
        <name>Mn(2+)</name>
        <dbReference type="ChEBI" id="CHEBI:29035"/>
        <label>2</label>
    </ligand>
</feature>
<feature type="binding site" evidence="1">
    <location>
        <position position="165"/>
    </location>
    <ligand>
        <name>Mn(2+)</name>
        <dbReference type="ChEBI" id="CHEBI:29035"/>
        <label>2</label>
    </ligand>
</feature>
<dbReference type="NCBIfam" id="TIGR01891">
    <property type="entry name" value="amidohydrolases"/>
    <property type="match status" value="1"/>
</dbReference>
<gene>
    <name evidence="3" type="ORF">HF872_11095</name>
</gene>
<keyword evidence="3" id="KW-0378">Hydrolase</keyword>
<dbReference type="PIRSF" id="PIRSF005962">
    <property type="entry name" value="Pept_M20D_amidohydro"/>
    <property type="match status" value="1"/>
</dbReference>
<feature type="binding site" evidence="1">
    <location>
        <position position="107"/>
    </location>
    <ligand>
        <name>Mn(2+)</name>
        <dbReference type="ChEBI" id="CHEBI:29035"/>
        <label>2</label>
    </ligand>
</feature>
<dbReference type="GO" id="GO:0046872">
    <property type="term" value="F:metal ion binding"/>
    <property type="evidence" value="ECO:0007669"/>
    <property type="project" value="UniProtKB-KW"/>
</dbReference>
<proteinExistence type="predicted"/>
<dbReference type="Gene3D" id="3.40.630.10">
    <property type="entry name" value="Zn peptidases"/>
    <property type="match status" value="1"/>
</dbReference>
<keyword evidence="1" id="KW-0479">Metal-binding</keyword>
<feature type="binding site" evidence="1">
    <location>
        <position position="141"/>
    </location>
    <ligand>
        <name>Mn(2+)</name>
        <dbReference type="ChEBI" id="CHEBI:29035"/>
        <label>2</label>
    </ligand>
</feature>
<dbReference type="AlphaFoldDB" id="A0A848BV78"/>
<dbReference type="Gene3D" id="3.30.70.360">
    <property type="match status" value="1"/>
</dbReference>
<dbReference type="Proteomes" id="UP000591071">
    <property type="component" value="Unassembled WGS sequence"/>
</dbReference>
<evidence type="ECO:0000313" key="3">
    <source>
        <dbReference type="EMBL" id="NME29155.1"/>
    </source>
</evidence>
<protein>
    <submittedName>
        <fullName evidence="3">Amidohydrolase</fullName>
    </submittedName>
</protein>
<comment type="cofactor">
    <cofactor evidence="1">
        <name>Mn(2+)</name>
        <dbReference type="ChEBI" id="CHEBI:29035"/>
    </cofactor>
    <text evidence="1">The Mn(2+) ion enhances activity.</text>
</comment>
<evidence type="ECO:0000259" key="2">
    <source>
        <dbReference type="Pfam" id="PF07687"/>
    </source>
</evidence>
<comment type="caution">
    <text evidence="3">The sequence shown here is derived from an EMBL/GenBank/DDBJ whole genome shotgun (WGS) entry which is preliminary data.</text>
</comment>
<accession>A0A848BV78</accession>
<dbReference type="EMBL" id="JABAFG010000023">
    <property type="protein sequence ID" value="NME29155.1"/>
    <property type="molecule type" value="Genomic_DNA"/>
</dbReference>
<dbReference type="Pfam" id="PF07687">
    <property type="entry name" value="M20_dimer"/>
    <property type="match status" value="1"/>
</dbReference>
<sequence>MINVKALADAHYDELVKLRRYFHEHPELSNIEDATCDTIQKKLEEYGIRTEVVEHGGVFGFIDNGPGKTVLMRADIDGLPIQETETNLNQKRVCVSKNPGVMHACGHDGHISMLLTEAKILQEIKDQWSGRVIFMFERAEEGSDATQHLMPYLLKQNIDYCYGTHVRWDVPAGKINVEKGAAMAGGFAFQIKIKGHGGHGSRPDLSQSPIDCFHAFYGNLQALRMRDVNPLECLTLSIGTVQAGSAYNVIPNELFFGGSSRFFSYEHAGKKFYDDFLKLLKNECDNYDCTYELVRMKQPLLEVRNNPVCGDYARKAVAKYLGEDALYDVEPWMASETFGLTLSLFPGVFTFTGIANKEKGCGGNHHTPQFDIDEEGLRAGVVAGVGYTLEMLAAKPEIEFKQNTEDPVQLGLRGM</sequence>
<dbReference type="SUPFAM" id="SSF53187">
    <property type="entry name" value="Zn-dependent exopeptidases"/>
    <property type="match status" value="1"/>
</dbReference>
<keyword evidence="1" id="KW-0464">Manganese</keyword>